<dbReference type="EMBL" id="UGTM01000002">
    <property type="protein sequence ID" value="SUB94492.1"/>
    <property type="molecule type" value="Genomic_DNA"/>
</dbReference>
<evidence type="ECO:0000313" key="1">
    <source>
        <dbReference type="EMBL" id="SUB94492.1"/>
    </source>
</evidence>
<reference evidence="1 2" key="1">
    <citation type="submission" date="2018-06" db="EMBL/GenBank/DDBJ databases">
        <authorList>
            <consortium name="Pathogen Informatics"/>
            <person name="Doyle S."/>
        </authorList>
    </citation>
    <scope>NUCLEOTIDE SEQUENCE [LARGE SCALE GENOMIC DNA]</scope>
    <source>
        <strain evidence="1 2">NCTC13067</strain>
    </source>
</reference>
<dbReference type="InterPro" id="IPR037210">
    <property type="entry name" value="YoaC-like_sf"/>
</dbReference>
<sequence>MDTKFYIDTEANDDDAYKLAMQFACELAKKDSSIKKIVLYIHTKQNTGWFERLFGSEIVKKLFNGLKFTDCPVPFKFETKLTYKNAIHGNASDIVICCGIDSDDLLKIDDYHSVKYIIAIPWLRKLTDKWIKTWSAIEISGKEKKEEAFPEPSCIVKRAMQQLTASINMSTGISHPKDNDRAKTFIKALHKYEPELNADIIGSYLVRELHWETRHAKDIEKLIETLNSGSFFKGGEKTGLQNYYKRWKNECK</sequence>
<dbReference type="AlphaFoldDB" id="A0A379EEJ3"/>
<protein>
    <submittedName>
        <fullName evidence="1">Uncharacterized protein</fullName>
    </submittedName>
</protein>
<dbReference type="Proteomes" id="UP000255469">
    <property type="component" value="Unassembled WGS sequence"/>
</dbReference>
<proteinExistence type="predicted"/>
<name>A0A379EEJ3_9BACT</name>
<gene>
    <name evidence="1" type="ORF">NCTC13067_02365</name>
</gene>
<evidence type="ECO:0000313" key="2">
    <source>
        <dbReference type="Proteomes" id="UP000255469"/>
    </source>
</evidence>
<dbReference type="RefSeq" id="WP_025067609.1">
    <property type="nucleotide sequence ID" value="NZ_UGTM01000002.1"/>
</dbReference>
<accession>A0A379EEJ3</accession>
<organism evidence="1 2">
    <name type="scientific">Prevotella denticola</name>
    <dbReference type="NCBI Taxonomy" id="28129"/>
    <lineage>
        <taxon>Bacteria</taxon>
        <taxon>Pseudomonadati</taxon>
        <taxon>Bacteroidota</taxon>
        <taxon>Bacteroidia</taxon>
        <taxon>Bacteroidales</taxon>
        <taxon>Prevotellaceae</taxon>
        <taxon>Prevotella</taxon>
    </lineage>
</organism>
<dbReference type="Gene3D" id="1.20.1290.30">
    <property type="match status" value="1"/>
</dbReference>